<feature type="region of interest" description="Disordered" evidence="1">
    <location>
        <begin position="1"/>
        <end position="35"/>
    </location>
</feature>
<accession>A0A0F9XEV6</accession>
<evidence type="ECO:0000313" key="3">
    <source>
        <dbReference type="Proteomes" id="UP000034112"/>
    </source>
</evidence>
<dbReference type="Proteomes" id="UP000034112">
    <property type="component" value="Unassembled WGS sequence"/>
</dbReference>
<evidence type="ECO:0000313" key="2">
    <source>
        <dbReference type="EMBL" id="KKP03531.1"/>
    </source>
</evidence>
<feature type="region of interest" description="Disordered" evidence="1">
    <location>
        <begin position="48"/>
        <end position="80"/>
    </location>
</feature>
<protein>
    <submittedName>
        <fullName evidence="2">Uncharacterized protein</fullName>
    </submittedName>
</protein>
<dbReference type="EMBL" id="JOKZ01000106">
    <property type="protein sequence ID" value="KKP03531.1"/>
    <property type="molecule type" value="Genomic_DNA"/>
</dbReference>
<name>A0A0F9XEV6_TRIHA</name>
<feature type="compositionally biased region" description="Basic and acidic residues" evidence="1">
    <location>
        <begin position="9"/>
        <end position="34"/>
    </location>
</feature>
<dbReference type="AlphaFoldDB" id="A0A0F9XEV6"/>
<reference evidence="3" key="1">
    <citation type="journal article" date="2015" name="Genome Announc.">
        <title>Draft whole-genome sequence of the biocontrol agent Trichoderma harzianum T6776.</title>
        <authorList>
            <person name="Baroncelli R."/>
            <person name="Piaggeschi G."/>
            <person name="Fiorini L."/>
            <person name="Bertolini E."/>
            <person name="Zapparata A."/>
            <person name="Pe M.E."/>
            <person name="Sarrocco S."/>
            <person name="Vannacci G."/>
        </authorList>
    </citation>
    <scope>NUCLEOTIDE SEQUENCE [LARGE SCALE GENOMIC DNA]</scope>
    <source>
        <strain evidence="3">T6776</strain>
    </source>
</reference>
<sequence>MSANLVRVEWAEEAKDEDKDKDKEEAKEEAKEESEAVVACCCRYSSTLFPKDGANTPRKRAVLTTSSKTRDAKASTALRL</sequence>
<proteinExistence type="predicted"/>
<organism evidence="2 3">
    <name type="scientific">Trichoderma harzianum</name>
    <name type="common">Hypocrea lixii</name>
    <dbReference type="NCBI Taxonomy" id="5544"/>
    <lineage>
        <taxon>Eukaryota</taxon>
        <taxon>Fungi</taxon>
        <taxon>Dikarya</taxon>
        <taxon>Ascomycota</taxon>
        <taxon>Pezizomycotina</taxon>
        <taxon>Sordariomycetes</taxon>
        <taxon>Hypocreomycetidae</taxon>
        <taxon>Hypocreales</taxon>
        <taxon>Hypocreaceae</taxon>
        <taxon>Trichoderma</taxon>
    </lineage>
</organism>
<comment type="caution">
    <text evidence="2">The sequence shown here is derived from an EMBL/GenBank/DDBJ whole genome shotgun (WGS) entry which is preliminary data.</text>
</comment>
<gene>
    <name evidence="2" type="ORF">THAR02_04338</name>
</gene>
<evidence type="ECO:0000256" key="1">
    <source>
        <dbReference type="SAM" id="MobiDB-lite"/>
    </source>
</evidence>